<proteinExistence type="predicted"/>
<dbReference type="AlphaFoldDB" id="A0A1L3WKI4"/>
<sequence>MGTTGTEVNFLLPGDVGISFLRSACGSDSVLSITARHAKHCFQMRKRHVTTLGGSGLQGVPETWRQYRPFTKSLQLTYI</sequence>
<organism evidence="1 2">
    <name type="scientific">Escherichia coli</name>
    <dbReference type="NCBI Taxonomy" id="562"/>
    <lineage>
        <taxon>Bacteria</taxon>
        <taxon>Pseudomonadati</taxon>
        <taxon>Pseudomonadota</taxon>
        <taxon>Gammaproteobacteria</taxon>
        <taxon>Enterobacterales</taxon>
        <taxon>Enterobacteriaceae</taxon>
        <taxon>Escherichia</taxon>
    </lineage>
</organism>
<evidence type="ECO:0000313" key="1">
    <source>
        <dbReference type="EMBL" id="OKV05445.1"/>
    </source>
</evidence>
<gene>
    <name evidence="1" type="ORF">AWP47_25325</name>
</gene>
<evidence type="ECO:0000313" key="2">
    <source>
        <dbReference type="Proteomes" id="UP000185794"/>
    </source>
</evidence>
<dbReference type="EMBL" id="LRKC01000166">
    <property type="protein sequence ID" value="OKV05445.1"/>
    <property type="molecule type" value="Genomic_DNA"/>
</dbReference>
<reference evidence="1 2" key="1">
    <citation type="journal article" date="2017" name="Front. Cell. Infect. Microbiol.">
        <title>Chaperone-usher pili loci of human colonization factor-negative enterotoxigenic Escherichia coli.</title>
        <authorList>
            <person name="Del Canto F."/>
            <person name="Vidal R."/>
            <person name="Stine O.C."/>
            <person name="Pop M."/>
        </authorList>
    </citation>
    <scope>NUCLEOTIDE SEQUENCE [LARGE SCALE GENOMIC DNA]</scope>
    <source>
        <strain evidence="1 2">700324</strain>
    </source>
</reference>
<accession>A0A1L3WKI4</accession>
<name>A0A1L3WKI4_ECOLX</name>
<comment type="caution">
    <text evidence="1">The sequence shown here is derived from an EMBL/GenBank/DDBJ whole genome shotgun (WGS) entry which is preliminary data.</text>
</comment>
<dbReference type="Proteomes" id="UP000185794">
    <property type="component" value="Unassembled WGS sequence"/>
</dbReference>
<protein>
    <submittedName>
        <fullName evidence="1">Uncharacterized protein</fullName>
    </submittedName>
</protein>